<proteinExistence type="inferred from homology"/>
<dbReference type="SUPFAM" id="SSF88946">
    <property type="entry name" value="Sigma2 domain of RNA polymerase sigma factors"/>
    <property type="match status" value="1"/>
</dbReference>
<dbReference type="Gene3D" id="1.10.10.10">
    <property type="entry name" value="Winged helix-like DNA-binding domain superfamily/Winged helix DNA-binding domain"/>
    <property type="match status" value="1"/>
</dbReference>
<dbReference type="PANTHER" id="PTHR43133:SF62">
    <property type="entry name" value="RNA POLYMERASE SIGMA FACTOR SIGZ"/>
    <property type="match status" value="1"/>
</dbReference>
<dbReference type="Gene3D" id="1.10.1740.10">
    <property type="match status" value="1"/>
</dbReference>
<evidence type="ECO:0000256" key="4">
    <source>
        <dbReference type="ARBA" id="ARBA00023163"/>
    </source>
</evidence>
<evidence type="ECO:0000256" key="3">
    <source>
        <dbReference type="ARBA" id="ARBA00023082"/>
    </source>
</evidence>
<protein>
    <submittedName>
        <fullName evidence="7">RNA polymerase subunit sigma-24</fullName>
    </submittedName>
</protein>
<reference evidence="7" key="1">
    <citation type="submission" date="2020-01" db="EMBL/GenBank/DDBJ databases">
        <authorList>
            <person name="Meier V. D."/>
            <person name="Meier V D."/>
        </authorList>
    </citation>
    <scope>NUCLEOTIDE SEQUENCE</scope>
    <source>
        <strain evidence="7">HLG_WM_MAG_07</strain>
    </source>
</reference>
<dbReference type="InterPro" id="IPR013249">
    <property type="entry name" value="RNA_pol_sigma70_r4_t2"/>
</dbReference>
<dbReference type="GO" id="GO:0006352">
    <property type="term" value="P:DNA-templated transcription initiation"/>
    <property type="evidence" value="ECO:0007669"/>
    <property type="project" value="InterPro"/>
</dbReference>
<sequence length="191" mass="21766">MDALNTLLEKTAQQDERAFQELYQILSPKLFGLALRLSNFDHEAAEDTLQEAFIKIWNKAHQFDANKATAHTWIARIIRNTALDKIRSSKSRPILVGDAEYESMEYATGVSSPEQKSLYEQQLAILNTQLTALPEKQRECVSQSIIHGYTHSEISQKLDVPLGTVKAWIRRSLKQLRDELSDTDTYGFPNV</sequence>
<dbReference type="SUPFAM" id="SSF88659">
    <property type="entry name" value="Sigma3 and sigma4 domains of RNA polymerase sigma factors"/>
    <property type="match status" value="1"/>
</dbReference>
<dbReference type="GO" id="GO:0016987">
    <property type="term" value="F:sigma factor activity"/>
    <property type="evidence" value="ECO:0007669"/>
    <property type="project" value="UniProtKB-KW"/>
</dbReference>
<name>A0A6S6TKN9_9GAMM</name>
<dbReference type="InterPro" id="IPR013324">
    <property type="entry name" value="RNA_pol_sigma_r3/r4-like"/>
</dbReference>
<gene>
    <name evidence="7" type="ORF">HELGO_WM17500</name>
</gene>
<dbReference type="InterPro" id="IPR013325">
    <property type="entry name" value="RNA_pol_sigma_r2"/>
</dbReference>
<evidence type="ECO:0000256" key="2">
    <source>
        <dbReference type="ARBA" id="ARBA00023015"/>
    </source>
</evidence>
<evidence type="ECO:0000256" key="1">
    <source>
        <dbReference type="ARBA" id="ARBA00010641"/>
    </source>
</evidence>
<dbReference type="CDD" id="cd06171">
    <property type="entry name" value="Sigma70_r4"/>
    <property type="match status" value="1"/>
</dbReference>
<dbReference type="InterPro" id="IPR014284">
    <property type="entry name" value="RNA_pol_sigma-70_dom"/>
</dbReference>
<evidence type="ECO:0000259" key="6">
    <source>
        <dbReference type="Pfam" id="PF08281"/>
    </source>
</evidence>
<dbReference type="Pfam" id="PF04542">
    <property type="entry name" value="Sigma70_r2"/>
    <property type="match status" value="1"/>
</dbReference>
<dbReference type="Pfam" id="PF08281">
    <property type="entry name" value="Sigma70_r4_2"/>
    <property type="match status" value="1"/>
</dbReference>
<dbReference type="PANTHER" id="PTHR43133">
    <property type="entry name" value="RNA POLYMERASE ECF-TYPE SIGMA FACTO"/>
    <property type="match status" value="1"/>
</dbReference>
<dbReference type="GO" id="GO:0003677">
    <property type="term" value="F:DNA binding"/>
    <property type="evidence" value="ECO:0007669"/>
    <property type="project" value="InterPro"/>
</dbReference>
<dbReference type="AlphaFoldDB" id="A0A6S6TKN9"/>
<dbReference type="InterPro" id="IPR007627">
    <property type="entry name" value="RNA_pol_sigma70_r2"/>
</dbReference>
<accession>A0A6S6TKN9</accession>
<evidence type="ECO:0000313" key="7">
    <source>
        <dbReference type="EMBL" id="CAA6818767.1"/>
    </source>
</evidence>
<organism evidence="7">
    <name type="scientific">uncultured Thiotrichaceae bacterium</name>
    <dbReference type="NCBI Taxonomy" id="298394"/>
    <lineage>
        <taxon>Bacteria</taxon>
        <taxon>Pseudomonadati</taxon>
        <taxon>Pseudomonadota</taxon>
        <taxon>Gammaproteobacteria</taxon>
        <taxon>Thiotrichales</taxon>
        <taxon>Thiotrichaceae</taxon>
        <taxon>environmental samples</taxon>
    </lineage>
</organism>
<dbReference type="InterPro" id="IPR039425">
    <property type="entry name" value="RNA_pol_sigma-70-like"/>
</dbReference>
<feature type="domain" description="RNA polymerase sigma factor 70 region 4 type 2" evidence="6">
    <location>
        <begin position="126"/>
        <end position="176"/>
    </location>
</feature>
<keyword evidence="2" id="KW-0805">Transcription regulation</keyword>
<comment type="similarity">
    <text evidence="1">Belongs to the sigma-70 factor family. ECF subfamily.</text>
</comment>
<keyword evidence="4" id="KW-0804">Transcription</keyword>
<feature type="domain" description="RNA polymerase sigma-70 region 2" evidence="5">
    <location>
        <begin position="22"/>
        <end position="90"/>
    </location>
</feature>
<dbReference type="InterPro" id="IPR036388">
    <property type="entry name" value="WH-like_DNA-bd_sf"/>
</dbReference>
<evidence type="ECO:0000259" key="5">
    <source>
        <dbReference type="Pfam" id="PF04542"/>
    </source>
</evidence>
<dbReference type="NCBIfam" id="TIGR02937">
    <property type="entry name" value="sigma70-ECF"/>
    <property type="match status" value="1"/>
</dbReference>
<keyword evidence="3" id="KW-0731">Sigma factor</keyword>
<dbReference type="EMBL" id="CACVAY010000086">
    <property type="protein sequence ID" value="CAA6818767.1"/>
    <property type="molecule type" value="Genomic_DNA"/>
</dbReference>